<proteinExistence type="predicted"/>
<feature type="transmembrane region" description="Helical" evidence="1">
    <location>
        <begin position="46"/>
        <end position="65"/>
    </location>
</feature>
<keyword evidence="1" id="KW-0472">Membrane</keyword>
<evidence type="ECO:0000256" key="1">
    <source>
        <dbReference type="SAM" id="Phobius"/>
    </source>
</evidence>
<feature type="transmembrane region" description="Helical" evidence="1">
    <location>
        <begin position="71"/>
        <end position="86"/>
    </location>
</feature>
<reference evidence="2" key="1">
    <citation type="journal article" date="2014" name="Genome Biol. Evol.">
        <title>Pangenome evidence for extensive interdomain horizontal transfer affecting lineage core and shell genes in uncultured planktonic thaumarchaeota and euryarchaeota.</title>
        <authorList>
            <person name="Deschamps P."/>
            <person name="Zivanovic Y."/>
            <person name="Moreira D."/>
            <person name="Rodriguez-Valera F."/>
            <person name="Lopez-Garcia P."/>
        </authorList>
    </citation>
    <scope>NUCLEOTIDE SEQUENCE</scope>
</reference>
<protein>
    <submittedName>
        <fullName evidence="2">Uncharacterized protein</fullName>
    </submittedName>
</protein>
<keyword evidence="1" id="KW-1133">Transmembrane helix</keyword>
<dbReference type="EMBL" id="KF900376">
    <property type="protein sequence ID" value="AIE92810.1"/>
    <property type="molecule type" value="Genomic_DNA"/>
</dbReference>
<keyword evidence="1" id="KW-0812">Transmembrane</keyword>
<evidence type="ECO:0000313" key="2">
    <source>
        <dbReference type="EMBL" id="AIE92810.1"/>
    </source>
</evidence>
<sequence length="149" mass="16935">MTDFLFYAKLVLLVVLLYDVGILFRKPEEGSKVAKLDFWTEMQRKGINAILIPSTMVFIICLDIVQEVDIYLSTSLFVLSLAYLGYPRPFAFGKNGILLDGKIIATDRILKAKKTERGGKISIEWYGWLMEKELPASDVTDSILEEFSD</sequence>
<organism evidence="2">
    <name type="scientific">uncultured marine group II/III euryarchaeote AD1000_28_C09</name>
    <dbReference type="NCBI Taxonomy" id="1457746"/>
    <lineage>
        <taxon>Archaea</taxon>
        <taxon>Methanobacteriati</taxon>
        <taxon>Methanobacteriota</taxon>
        <taxon>environmental samples</taxon>
    </lineage>
</organism>
<name>A0A075FMM8_9EURY</name>
<dbReference type="AlphaFoldDB" id="A0A075FMM8"/>
<feature type="transmembrane region" description="Helical" evidence="1">
    <location>
        <begin position="6"/>
        <end position="25"/>
    </location>
</feature>
<accession>A0A075FMM8</accession>